<dbReference type="SUPFAM" id="SSF51261">
    <property type="entry name" value="Duplicated hybrid motif"/>
    <property type="match status" value="1"/>
</dbReference>
<evidence type="ECO:0000256" key="2">
    <source>
        <dbReference type="SAM" id="Phobius"/>
    </source>
</evidence>
<dbReference type="RefSeq" id="WP_082033285.1">
    <property type="nucleotide sequence ID" value="NZ_CP004393.1"/>
</dbReference>
<dbReference type="GO" id="GO:0004222">
    <property type="term" value="F:metalloendopeptidase activity"/>
    <property type="evidence" value="ECO:0007669"/>
    <property type="project" value="TreeGrafter"/>
</dbReference>
<feature type="transmembrane region" description="Helical" evidence="2">
    <location>
        <begin position="204"/>
        <end position="222"/>
    </location>
</feature>
<dbReference type="InterPro" id="IPR011055">
    <property type="entry name" value="Dup_hybrid_motif"/>
</dbReference>
<keyword evidence="5" id="KW-1185">Reference proteome</keyword>
<dbReference type="PANTHER" id="PTHR21666:SF270">
    <property type="entry name" value="MUREIN HYDROLASE ACTIVATOR ENVC"/>
    <property type="match status" value="1"/>
</dbReference>
<evidence type="ECO:0000259" key="3">
    <source>
        <dbReference type="PROSITE" id="PS51186"/>
    </source>
</evidence>
<keyword evidence="2" id="KW-0472">Membrane</keyword>
<evidence type="ECO:0000313" key="5">
    <source>
        <dbReference type="Proteomes" id="UP000031521"/>
    </source>
</evidence>
<evidence type="ECO:0000256" key="1">
    <source>
        <dbReference type="SAM" id="MobiDB-lite"/>
    </source>
</evidence>
<dbReference type="InterPro" id="IPR050570">
    <property type="entry name" value="Cell_wall_metabolism_enzyme"/>
</dbReference>
<dbReference type="KEGG" id="cid:P73_3461"/>
<dbReference type="InterPro" id="IPR000182">
    <property type="entry name" value="GNAT_dom"/>
</dbReference>
<evidence type="ECO:0000313" key="4">
    <source>
        <dbReference type="EMBL" id="AJE48176.1"/>
    </source>
</evidence>
<dbReference type="AlphaFoldDB" id="A0A0B5E5D1"/>
<accession>A0A0B5E5D1</accession>
<dbReference type="Proteomes" id="UP000031521">
    <property type="component" value="Chromosome"/>
</dbReference>
<dbReference type="OrthoDB" id="5489603at2"/>
<dbReference type="Pfam" id="PF13673">
    <property type="entry name" value="Acetyltransf_10"/>
    <property type="match status" value="1"/>
</dbReference>
<feature type="compositionally biased region" description="Basic and acidic residues" evidence="1">
    <location>
        <begin position="179"/>
        <end position="191"/>
    </location>
</feature>
<protein>
    <recommendedName>
        <fullName evidence="3">N-acetyltransferase domain-containing protein</fullName>
    </recommendedName>
</protein>
<reference evidence="4 5" key="1">
    <citation type="journal article" date="2014" name="Int. J. Syst. Evol. Microbiol.">
        <title>Celeribacter indicus sp. nov., a polycyclic aromatic hydrocarbon-degrading bacterium from deep-sea sediment and reclassification of Huaishuia halophila as Celeribacter halophilus comb. nov.</title>
        <authorList>
            <person name="Lai Q."/>
            <person name="Cao J."/>
            <person name="Yuan J."/>
            <person name="Li F."/>
            <person name="Shao Z."/>
        </authorList>
    </citation>
    <scope>NUCLEOTIDE SEQUENCE [LARGE SCALE GENOMIC DNA]</scope>
    <source>
        <strain evidence="4">P73</strain>
    </source>
</reference>
<dbReference type="Gene3D" id="2.70.70.10">
    <property type="entry name" value="Glucose Permease (Domain IIA)"/>
    <property type="match status" value="1"/>
</dbReference>
<dbReference type="InterPro" id="IPR016181">
    <property type="entry name" value="Acyl_CoA_acyltransferase"/>
</dbReference>
<keyword evidence="2" id="KW-0812">Transmembrane</keyword>
<dbReference type="PANTHER" id="PTHR21666">
    <property type="entry name" value="PEPTIDASE-RELATED"/>
    <property type="match status" value="1"/>
</dbReference>
<dbReference type="Pfam" id="PF01551">
    <property type="entry name" value="Peptidase_M23"/>
    <property type="match status" value="1"/>
</dbReference>
<gene>
    <name evidence="4" type="ORF">P73_3461</name>
</gene>
<dbReference type="HOGENOM" id="CLU_515531_0_0_5"/>
<dbReference type="EMBL" id="CP004393">
    <property type="protein sequence ID" value="AJE48176.1"/>
    <property type="molecule type" value="Genomic_DNA"/>
</dbReference>
<feature type="domain" description="N-acetyltransferase" evidence="3">
    <location>
        <begin position="19"/>
        <end position="173"/>
    </location>
</feature>
<dbReference type="SUPFAM" id="SSF55729">
    <property type="entry name" value="Acyl-CoA N-acyltransferases (Nat)"/>
    <property type="match status" value="1"/>
</dbReference>
<sequence length="528" mass="57343">MTAPSCLAPARRARYIGGMNLRPLTPADAAACYALFHRTVHGGTGAFYSAEQRAAWAPARDRAPETWPERLTSGFAICATRRGRIVGFFTMGHDGHIDFAYVALEEMGRGTAGRLYDACEAEARRLGLPQMDTAASHLARRFFEKRGWRVTARQTVIRASVGIENFRMEKSLPPGGDACHPDGETRETRETGIARRRGRRMTRWSIRIAALALLGLAGAAGADPLATARRMAEAFLRGDVETVWQAATPQMREAFGSVDDLAGLREGLRRDLGTEDTILSESVETQSGHEVFTRLSRWSGSAVPVELVVALDGTGRIAGFLVRPQPVAAPSPHLEYETKARLRLPVEGDWHVYWGGREIGENYHAADPGQRFALDILVLEEGQSHSGDPAEPASYQCWGRPILAPAEGVVVRAVDGLPDQPIGRLDPAHPAGNHVVIDFGQGEYGFLAHLQEGSLRVAQGDRVTAGQDIGLCGNSGNSSEPHLHFHLQTTPDLGRGEGLPAQFTHYLADGQRVERGEPVKGQTIRALP</sequence>
<organism evidence="4 5">
    <name type="scientific">Celeribacter indicus</name>
    <dbReference type="NCBI Taxonomy" id="1208324"/>
    <lineage>
        <taxon>Bacteria</taxon>
        <taxon>Pseudomonadati</taxon>
        <taxon>Pseudomonadota</taxon>
        <taxon>Alphaproteobacteria</taxon>
        <taxon>Rhodobacterales</taxon>
        <taxon>Roseobacteraceae</taxon>
        <taxon>Celeribacter</taxon>
    </lineage>
</organism>
<dbReference type="CDD" id="cd04301">
    <property type="entry name" value="NAT_SF"/>
    <property type="match status" value="1"/>
</dbReference>
<dbReference type="Gene3D" id="3.40.630.30">
    <property type="match status" value="1"/>
</dbReference>
<dbReference type="STRING" id="1208324.P73_3461"/>
<dbReference type="GO" id="GO:0016747">
    <property type="term" value="F:acyltransferase activity, transferring groups other than amino-acyl groups"/>
    <property type="evidence" value="ECO:0007669"/>
    <property type="project" value="InterPro"/>
</dbReference>
<dbReference type="InterPro" id="IPR016047">
    <property type="entry name" value="M23ase_b-sheet_dom"/>
</dbReference>
<dbReference type="PROSITE" id="PS51186">
    <property type="entry name" value="GNAT"/>
    <property type="match status" value="1"/>
</dbReference>
<feature type="region of interest" description="Disordered" evidence="1">
    <location>
        <begin position="172"/>
        <end position="191"/>
    </location>
</feature>
<name>A0A0B5E5D1_9RHOB</name>
<keyword evidence="2" id="KW-1133">Transmembrane helix</keyword>
<proteinExistence type="predicted"/>
<dbReference type="CDD" id="cd12797">
    <property type="entry name" value="M23_peptidase"/>
    <property type="match status" value="1"/>
</dbReference>